<dbReference type="OrthoDB" id="1368at2759"/>
<keyword evidence="3" id="KW-1185">Reference proteome</keyword>
<protein>
    <submittedName>
        <fullName evidence="2">Uncharacterized protein</fullName>
    </submittedName>
</protein>
<feature type="compositionally biased region" description="Low complexity" evidence="1">
    <location>
        <begin position="139"/>
        <end position="148"/>
    </location>
</feature>
<name>A0A9P7KA16_9AGAR</name>
<gene>
    <name evidence="2" type="ORF">DXG03_002013</name>
</gene>
<sequence>MSLLNLTARHAIDQVATENTTAGDMASRSMIEKKSIINLLEAYAISLKHYLRGEDGIYYECAECLSLIIGSLNLLSRDLYYLVKFLPAYAMPAGIPYMADLASPGEKLPVESPKRPSLPNGQGSLLYQRNYAASAPSLLPLPVTSSSPRKATFQDSDGPEPRPSSSKPRGNIILPVSEEGQLFPSRMPPKYHLFDLFPFSLLVKWLTKRGRSVKGKKAAKFRAQMRKNAISHNLPLELSLYLVCT</sequence>
<evidence type="ECO:0000313" key="3">
    <source>
        <dbReference type="Proteomes" id="UP000775547"/>
    </source>
</evidence>
<proteinExistence type="predicted"/>
<reference evidence="2" key="2">
    <citation type="submission" date="2021-10" db="EMBL/GenBank/DDBJ databases">
        <title>Phylogenomics reveals ancestral predisposition of the termite-cultivated fungus Termitomyces towards a domesticated lifestyle.</title>
        <authorList>
            <person name="Auxier B."/>
            <person name="Grum-Grzhimaylo A."/>
            <person name="Cardenas M.E."/>
            <person name="Lodge J.D."/>
            <person name="Laessoe T."/>
            <person name="Pedersen O."/>
            <person name="Smith M.E."/>
            <person name="Kuyper T.W."/>
            <person name="Franco-Molano E.A."/>
            <person name="Baroni T.J."/>
            <person name="Aanen D.K."/>
        </authorList>
    </citation>
    <scope>NUCLEOTIDE SEQUENCE</scope>
    <source>
        <strain evidence="2">AP01</strain>
        <tissue evidence="2">Mycelium</tissue>
    </source>
</reference>
<dbReference type="Proteomes" id="UP000775547">
    <property type="component" value="Unassembled WGS sequence"/>
</dbReference>
<accession>A0A9P7KA16</accession>
<evidence type="ECO:0000313" key="2">
    <source>
        <dbReference type="EMBL" id="KAG5642868.1"/>
    </source>
</evidence>
<evidence type="ECO:0000256" key="1">
    <source>
        <dbReference type="SAM" id="MobiDB-lite"/>
    </source>
</evidence>
<comment type="caution">
    <text evidence="2">The sequence shown here is derived from an EMBL/GenBank/DDBJ whole genome shotgun (WGS) entry which is preliminary data.</text>
</comment>
<organism evidence="2 3">
    <name type="scientific">Asterophora parasitica</name>
    <dbReference type="NCBI Taxonomy" id="117018"/>
    <lineage>
        <taxon>Eukaryota</taxon>
        <taxon>Fungi</taxon>
        <taxon>Dikarya</taxon>
        <taxon>Basidiomycota</taxon>
        <taxon>Agaricomycotina</taxon>
        <taxon>Agaricomycetes</taxon>
        <taxon>Agaricomycetidae</taxon>
        <taxon>Agaricales</taxon>
        <taxon>Tricholomatineae</taxon>
        <taxon>Lyophyllaceae</taxon>
        <taxon>Asterophora</taxon>
    </lineage>
</organism>
<dbReference type="AlphaFoldDB" id="A0A9P7KA16"/>
<feature type="region of interest" description="Disordered" evidence="1">
    <location>
        <begin position="139"/>
        <end position="171"/>
    </location>
</feature>
<reference evidence="2" key="1">
    <citation type="submission" date="2020-07" db="EMBL/GenBank/DDBJ databases">
        <authorList>
            <person name="Nieuwenhuis M."/>
            <person name="Van De Peppel L.J.J."/>
        </authorList>
    </citation>
    <scope>NUCLEOTIDE SEQUENCE</scope>
    <source>
        <strain evidence="2">AP01</strain>
        <tissue evidence="2">Mycelium</tissue>
    </source>
</reference>
<dbReference type="EMBL" id="JABCKV010000150">
    <property type="protein sequence ID" value="KAG5642868.1"/>
    <property type="molecule type" value="Genomic_DNA"/>
</dbReference>